<evidence type="ECO:0000259" key="6">
    <source>
        <dbReference type="PROSITE" id="PS51898"/>
    </source>
</evidence>
<evidence type="ECO:0000256" key="2">
    <source>
        <dbReference type="ARBA" id="ARBA00022908"/>
    </source>
</evidence>
<protein>
    <submittedName>
        <fullName evidence="8">Transposase from transposon Tn916</fullName>
    </submittedName>
</protein>
<feature type="domain" description="Core-binding (CB)" evidence="7">
    <location>
        <begin position="72"/>
        <end position="155"/>
    </location>
</feature>
<evidence type="ECO:0000256" key="1">
    <source>
        <dbReference type="ARBA" id="ARBA00008857"/>
    </source>
</evidence>
<dbReference type="PANTHER" id="PTHR30349:SF41">
    <property type="entry name" value="INTEGRASE_RECOMBINASE PROTEIN MJ0367-RELATED"/>
    <property type="match status" value="1"/>
</dbReference>
<dbReference type="RefSeq" id="WP_345468255.1">
    <property type="nucleotide sequence ID" value="NZ_BAABRP010000028.1"/>
</dbReference>
<keyword evidence="9" id="KW-1185">Reference proteome</keyword>
<evidence type="ECO:0000313" key="9">
    <source>
        <dbReference type="Proteomes" id="UP001401887"/>
    </source>
</evidence>
<proteinExistence type="inferred from homology"/>
<dbReference type="EMBL" id="BAABRP010000028">
    <property type="protein sequence ID" value="GAA5514948.1"/>
    <property type="molecule type" value="Genomic_DNA"/>
</dbReference>
<dbReference type="InterPro" id="IPR010998">
    <property type="entry name" value="Integrase_recombinase_N"/>
</dbReference>
<dbReference type="PROSITE" id="PS51898">
    <property type="entry name" value="TYR_RECOMBINASE"/>
    <property type="match status" value="1"/>
</dbReference>
<evidence type="ECO:0000256" key="4">
    <source>
        <dbReference type="ARBA" id="ARBA00023172"/>
    </source>
</evidence>
<dbReference type="Gene3D" id="1.10.150.130">
    <property type="match status" value="1"/>
</dbReference>
<evidence type="ECO:0000259" key="7">
    <source>
        <dbReference type="PROSITE" id="PS51900"/>
    </source>
</evidence>
<dbReference type="InterPro" id="IPR002104">
    <property type="entry name" value="Integrase_catalytic"/>
</dbReference>
<dbReference type="CDD" id="cd01189">
    <property type="entry name" value="INT_ICEBs1_C_like"/>
    <property type="match status" value="1"/>
</dbReference>
<dbReference type="InterPro" id="IPR044068">
    <property type="entry name" value="CB"/>
</dbReference>
<feature type="domain" description="Tyr recombinase" evidence="6">
    <location>
        <begin position="176"/>
        <end position="393"/>
    </location>
</feature>
<comment type="caution">
    <text evidence="8">The sequence shown here is derived from an EMBL/GenBank/DDBJ whole genome shotgun (WGS) entry which is preliminary data.</text>
</comment>
<dbReference type="InterPro" id="IPR011010">
    <property type="entry name" value="DNA_brk_join_enz"/>
</dbReference>
<comment type="similarity">
    <text evidence="1">Belongs to the 'phage' integrase family.</text>
</comment>
<accession>A0ABP9WC90</accession>
<evidence type="ECO:0000313" key="8">
    <source>
        <dbReference type="EMBL" id="GAA5514948.1"/>
    </source>
</evidence>
<gene>
    <name evidence="8" type="primary">Int-Tn</name>
    <name evidence="8" type="ORF">Dcar01_03712</name>
</gene>
<reference evidence="8 9" key="1">
    <citation type="submission" date="2024-02" db="EMBL/GenBank/DDBJ databases">
        <title>Deinococcus carri NBRC 110142.</title>
        <authorList>
            <person name="Ichikawa N."/>
            <person name="Katano-Makiyama Y."/>
            <person name="Hidaka K."/>
        </authorList>
    </citation>
    <scope>NUCLEOTIDE SEQUENCE [LARGE SCALE GENOMIC DNA]</scope>
    <source>
        <strain evidence="8 9">NBRC 110142</strain>
    </source>
</reference>
<keyword evidence="3 5" id="KW-0238">DNA-binding</keyword>
<dbReference type="Pfam" id="PF14659">
    <property type="entry name" value="Phage_int_SAM_3"/>
    <property type="match status" value="1"/>
</dbReference>
<keyword evidence="2" id="KW-0229">DNA integration</keyword>
<dbReference type="InterPro" id="IPR013762">
    <property type="entry name" value="Integrase-like_cat_sf"/>
</dbReference>
<keyword evidence="4" id="KW-0233">DNA recombination</keyword>
<sequence>MGKRANGEGTISKRKKDGKVVGWKGSVTVGMKANGTLDRRWVSGRSQDEVREKMRALHSEVHTGVLADAEGLTVATFFDRWVEAKERDGVKPNTLRSYRDTARLYITPYMGRVKLEKLRPLDVERILIALRKAGKSPQILAYTLRVLKMALRQAVRWQMVPRNVAEAVKPPRVERSEMHVWTPEQVAAFLGASETHRLHAAFYLALLTGMRRGELLGLQWQDIDWERCRLTVRHNLVEVRKESEGRIYRGKPTVSKIELTLQTPKTQGSRRSIVLSPGTLDKLREHRGRQDSERANAAEAWQGKVGEGYVFASELGTATDPRNFYRWYTEIVRHAGVPRIRFHDLRHTAASLMILRGIPAKTVSERLGHADVGFTLRTYTHLYDDQREEAAFDLQDLFPRAPGGIQ</sequence>
<dbReference type="InterPro" id="IPR050090">
    <property type="entry name" value="Tyrosine_recombinase_XerCD"/>
</dbReference>
<dbReference type="PROSITE" id="PS51900">
    <property type="entry name" value="CB"/>
    <property type="match status" value="1"/>
</dbReference>
<dbReference type="Proteomes" id="UP001401887">
    <property type="component" value="Unassembled WGS sequence"/>
</dbReference>
<dbReference type="Gene3D" id="1.10.443.10">
    <property type="entry name" value="Intergrase catalytic core"/>
    <property type="match status" value="1"/>
</dbReference>
<dbReference type="PANTHER" id="PTHR30349">
    <property type="entry name" value="PHAGE INTEGRASE-RELATED"/>
    <property type="match status" value="1"/>
</dbReference>
<evidence type="ECO:0000256" key="5">
    <source>
        <dbReference type="PROSITE-ProRule" id="PRU01248"/>
    </source>
</evidence>
<dbReference type="Pfam" id="PF00589">
    <property type="entry name" value="Phage_integrase"/>
    <property type="match status" value="1"/>
</dbReference>
<name>A0ABP9WC90_9DEIO</name>
<evidence type="ECO:0000256" key="3">
    <source>
        <dbReference type="ARBA" id="ARBA00023125"/>
    </source>
</evidence>
<organism evidence="8 9">
    <name type="scientific">Deinococcus carri</name>
    <dbReference type="NCBI Taxonomy" id="1211323"/>
    <lineage>
        <taxon>Bacteria</taxon>
        <taxon>Thermotogati</taxon>
        <taxon>Deinococcota</taxon>
        <taxon>Deinococci</taxon>
        <taxon>Deinococcales</taxon>
        <taxon>Deinococcaceae</taxon>
        <taxon>Deinococcus</taxon>
    </lineage>
</organism>
<dbReference type="SUPFAM" id="SSF56349">
    <property type="entry name" value="DNA breaking-rejoining enzymes"/>
    <property type="match status" value="1"/>
</dbReference>
<dbReference type="InterPro" id="IPR004107">
    <property type="entry name" value="Integrase_SAM-like_N"/>
</dbReference>